<name>X1Q4I0_9ZZZZ</name>
<reference evidence="1" key="1">
    <citation type="journal article" date="2014" name="Front. Microbiol.">
        <title>High frequency of phylogenetically diverse reductive dehalogenase-homologous genes in deep subseafloor sedimentary metagenomes.</title>
        <authorList>
            <person name="Kawai M."/>
            <person name="Futagami T."/>
            <person name="Toyoda A."/>
            <person name="Takaki Y."/>
            <person name="Nishi S."/>
            <person name="Hori S."/>
            <person name="Arai W."/>
            <person name="Tsubouchi T."/>
            <person name="Morono Y."/>
            <person name="Uchiyama I."/>
            <person name="Ito T."/>
            <person name="Fujiyama A."/>
            <person name="Inagaki F."/>
            <person name="Takami H."/>
        </authorList>
    </citation>
    <scope>NUCLEOTIDE SEQUENCE</scope>
    <source>
        <strain evidence="1">Expedition CK06-06</strain>
    </source>
</reference>
<dbReference type="AlphaFoldDB" id="X1Q4I0"/>
<comment type="caution">
    <text evidence="1">The sequence shown here is derived from an EMBL/GenBank/DDBJ whole genome shotgun (WGS) entry which is preliminary data.</text>
</comment>
<sequence>PLAKVSEAVPMGTAFTYQGRLIDANSPADGLYDFWFILFDEPNGGGFPLSFDVNDLDVIDGYFTVELDFGSGIFDGDARWLETAVRPGDSTDPNAFVTLSPRTELTPTPYAIYAQEAAYAQGTADLTLPYSGTVSSAASAFLVRNTGPGKAIQGIGQNNDGVTGGSYAAGRSGVFGYNDDADGFGVFGSSANGIGVKGYTFGATTGIGGRFEIQNVNNNNAALEAITNGGGSAVSALASAGSGSTYAVQGTCNSHQGKGV</sequence>
<protein>
    <submittedName>
        <fullName evidence="1">Uncharacterized protein</fullName>
    </submittedName>
</protein>
<feature type="non-terminal residue" evidence="1">
    <location>
        <position position="260"/>
    </location>
</feature>
<organism evidence="1">
    <name type="scientific">marine sediment metagenome</name>
    <dbReference type="NCBI Taxonomy" id="412755"/>
    <lineage>
        <taxon>unclassified sequences</taxon>
        <taxon>metagenomes</taxon>
        <taxon>ecological metagenomes</taxon>
    </lineage>
</organism>
<dbReference type="EMBL" id="BARV01028299">
    <property type="protein sequence ID" value="GAI45960.1"/>
    <property type="molecule type" value="Genomic_DNA"/>
</dbReference>
<proteinExistence type="predicted"/>
<evidence type="ECO:0000313" key="1">
    <source>
        <dbReference type="EMBL" id="GAI45960.1"/>
    </source>
</evidence>
<accession>X1Q4I0</accession>
<feature type="non-terminal residue" evidence="1">
    <location>
        <position position="1"/>
    </location>
</feature>
<gene>
    <name evidence="1" type="ORF">S06H3_45341</name>
</gene>